<evidence type="ECO:0000259" key="2">
    <source>
        <dbReference type="Pfam" id="PF20478"/>
    </source>
</evidence>
<protein>
    <recommendedName>
        <fullName evidence="2">P2X purinoreceptor 7 intracellular domain-containing protein</fullName>
    </recommendedName>
</protein>
<dbReference type="OrthoDB" id="9898708at2759"/>
<dbReference type="PANTHER" id="PTHR36981">
    <property type="entry name" value="ZGC:195170"/>
    <property type="match status" value="1"/>
</dbReference>
<accession>A0A8T2JDL3</accession>
<evidence type="ECO:0000313" key="3">
    <source>
        <dbReference type="EMBL" id="KAG8443385.1"/>
    </source>
</evidence>
<organism evidence="3 4">
    <name type="scientific">Hymenochirus boettgeri</name>
    <name type="common">Congo dwarf clawed frog</name>
    <dbReference type="NCBI Taxonomy" id="247094"/>
    <lineage>
        <taxon>Eukaryota</taxon>
        <taxon>Metazoa</taxon>
        <taxon>Chordata</taxon>
        <taxon>Craniata</taxon>
        <taxon>Vertebrata</taxon>
        <taxon>Euteleostomi</taxon>
        <taxon>Amphibia</taxon>
        <taxon>Batrachia</taxon>
        <taxon>Anura</taxon>
        <taxon>Pipoidea</taxon>
        <taxon>Pipidae</taxon>
        <taxon>Pipinae</taxon>
        <taxon>Hymenochirus</taxon>
    </lineage>
</organism>
<feature type="region of interest" description="Disordered" evidence="1">
    <location>
        <begin position="254"/>
        <end position="279"/>
    </location>
</feature>
<evidence type="ECO:0000313" key="4">
    <source>
        <dbReference type="Proteomes" id="UP000812440"/>
    </source>
</evidence>
<dbReference type="AlphaFoldDB" id="A0A8T2JDL3"/>
<evidence type="ECO:0000256" key="1">
    <source>
        <dbReference type="SAM" id="MobiDB-lite"/>
    </source>
</evidence>
<feature type="domain" description="P2X purinoreceptor 7 intracellular" evidence="2">
    <location>
        <begin position="280"/>
        <end position="411"/>
    </location>
</feature>
<dbReference type="Proteomes" id="UP000812440">
    <property type="component" value="Chromosome 6"/>
</dbReference>
<name>A0A8T2JDL3_9PIPI</name>
<reference evidence="3" key="1">
    <citation type="thesis" date="2020" institute="ProQuest LLC" country="789 East Eisenhower Parkway, Ann Arbor, MI, USA">
        <title>Comparative Genomics and Chromosome Evolution.</title>
        <authorList>
            <person name="Mudd A.B."/>
        </authorList>
    </citation>
    <scope>NUCLEOTIDE SEQUENCE</scope>
    <source>
        <strain evidence="3">Female2</strain>
        <tissue evidence="3">Blood</tissue>
    </source>
</reference>
<dbReference type="EMBL" id="JAACNH010000005">
    <property type="protein sequence ID" value="KAG8443385.1"/>
    <property type="molecule type" value="Genomic_DNA"/>
</dbReference>
<comment type="caution">
    <text evidence="3">The sequence shown here is derived from an EMBL/GenBank/DDBJ whole genome shotgun (WGS) entry which is preliminary data.</text>
</comment>
<gene>
    <name evidence="3" type="ORF">GDO86_011978</name>
</gene>
<sequence length="425" mass="48344">MEPRFPGSVQIKIEEEEVHIDQLNQVKSLSVPLTDRELPIHCMLCLERLSTMIFGLTPQPDGKPLNKHCKGYESSDTSPDVLKIKVKEEESALDSEYSVNPMPCAEGQLTAGAFVLKTENEQPGAGHHLQFIKREIDSDPQIEIKQESQLEYNLNPEEYVAVQYSEEGFHEARTKTLQIMKEESDCEDHENPLEFVEVTVGNVGVMSGKGRHSRGHNADQSSDPEMKELLERLMNRPEVRNAYECFPCNPQKKKRRMRNLGEDGQESDGSEGSSTDYNVEGTDRLGNVDWCQCARCAPMKSQIECTCCTEIRQIKELIPEDASCITEHPIFITECTIHSTIDRAFRMINIDLKKKPKKTEYMRGLRKTAFRSFMVWIYGYLGDHHCKPIPTCVVSKVREAFPAPRGYYNGYLGPHDYLAEAMALD</sequence>
<proteinExistence type="predicted"/>
<dbReference type="InterPro" id="IPR046815">
    <property type="entry name" value="P2RX7_C"/>
</dbReference>
<keyword evidence="4" id="KW-1185">Reference proteome</keyword>
<dbReference type="Pfam" id="PF20478">
    <property type="entry name" value="P2RX7_C"/>
    <property type="match status" value="1"/>
</dbReference>
<dbReference type="PANTHER" id="PTHR36981:SF9">
    <property type="entry name" value="NANOR-RELATED"/>
    <property type="match status" value="1"/>
</dbReference>
<dbReference type="EMBL" id="JAACNH010000005">
    <property type="protein sequence ID" value="KAG8443384.1"/>
    <property type="molecule type" value="Genomic_DNA"/>
</dbReference>